<dbReference type="AlphaFoldDB" id="A0A6S8TPF7"/>
<protein>
    <submittedName>
        <fullName evidence="3">Uncharacterized protein</fullName>
    </submittedName>
</protein>
<sequence length="126" mass="13581">MTLSMILPVTAAICIATTCEAWTGLPTRTFSTRATVTTVLASSLISDDVEDPCWQDIWNYDCAMSNVYSAAFVANDWLNSMPCAAGLVDCDTPEELKLPGPVEGSGVESVDVMSYLNLKRAKPLKP</sequence>
<evidence type="ECO:0000256" key="1">
    <source>
        <dbReference type="SAM" id="SignalP"/>
    </source>
</evidence>
<name>A0A6S8TPF7_9STRA</name>
<feature type="chain" id="PRO_5036191460" evidence="1">
    <location>
        <begin position="22"/>
        <end position="126"/>
    </location>
</feature>
<proteinExistence type="predicted"/>
<feature type="signal peptide" evidence="1">
    <location>
        <begin position="1"/>
        <end position="21"/>
    </location>
</feature>
<gene>
    <name evidence="2" type="ORF">CDEB00056_LOCUS7729</name>
    <name evidence="3" type="ORF">CDEB00056_LOCUS7730</name>
</gene>
<dbReference type="EMBL" id="HBIO01009993">
    <property type="protein sequence ID" value="CAE0462889.1"/>
    <property type="molecule type" value="Transcribed_RNA"/>
</dbReference>
<organism evidence="3">
    <name type="scientific">Chaetoceros debilis</name>
    <dbReference type="NCBI Taxonomy" id="122233"/>
    <lineage>
        <taxon>Eukaryota</taxon>
        <taxon>Sar</taxon>
        <taxon>Stramenopiles</taxon>
        <taxon>Ochrophyta</taxon>
        <taxon>Bacillariophyta</taxon>
        <taxon>Coscinodiscophyceae</taxon>
        <taxon>Chaetocerotophycidae</taxon>
        <taxon>Chaetocerotales</taxon>
        <taxon>Chaetocerotaceae</taxon>
        <taxon>Chaetoceros</taxon>
    </lineage>
</organism>
<keyword evidence="1" id="KW-0732">Signal</keyword>
<reference evidence="3" key="1">
    <citation type="submission" date="2021-01" db="EMBL/GenBank/DDBJ databases">
        <authorList>
            <person name="Corre E."/>
            <person name="Pelletier E."/>
            <person name="Niang G."/>
            <person name="Scheremetjew M."/>
            <person name="Finn R."/>
            <person name="Kale V."/>
            <person name="Holt S."/>
            <person name="Cochrane G."/>
            <person name="Meng A."/>
            <person name="Brown T."/>
            <person name="Cohen L."/>
        </authorList>
    </citation>
    <scope>NUCLEOTIDE SEQUENCE</scope>
    <source>
        <strain evidence="3">MM31A-1</strain>
    </source>
</reference>
<accession>A0A6S8TPF7</accession>
<evidence type="ECO:0000313" key="3">
    <source>
        <dbReference type="EMBL" id="CAE0462889.1"/>
    </source>
</evidence>
<dbReference type="EMBL" id="HBIO01009992">
    <property type="protein sequence ID" value="CAE0462888.1"/>
    <property type="molecule type" value="Transcribed_RNA"/>
</dbReference>
<evidence type="ECO:0000313" key="2">
    <source>
        <dbReference type="EMBL" id="CAE0462888.1"/>
    </source>
</evidence>